<name>A0A6J8ENU2_MYTCO</name>
<dbReference type="AlphaFoldDB" id="A0A6J8ENU2"/>
<dbReference type="Proteomes" id="UP000507470">
    <property type="component" value="Unassembled WGS sequence"/>
</dbReference>
<sequence>MSNTHRTPPKQWCLTKIETVNSFENLKQNIIYTLSLDPHFAPFLGGGVQLEKKTRKATNRGFLNDGEDVAEANRSTREQKVSIGATGNMLRASAGTRMGIEIKSSSQSAHQADGSSSLKVTGEVYTNFTRDGRELHFEGLVVETLYVDILAGIPFMEKKLHFYPPC</sequence>
<protein>
    <submittedName>
        <fullName evidence="1">Uncharacterized protein</fullName>
    </submittedName>
</protein>
<gene>
    <name evidence="1" type="ORF">MCOR_54373</name>
</gene>
<accession>A0A6J8ENU2</accession>
<proteinExistence type="predicted"/>
<dbReference type="EMBL" id="CACVKT020009546">
    <property type="protein sequence ID" value="CAC5422319.1"/>
    <property type="molecule type" value="Genomic_DNA"/>
</dbReference>
<organism evidence="1 2">
    <name type="scientific">Mytilus coruscus</name>
    <name type="common">Sea mussel</name>
    <dbReference type="NCBI Taxonomy" id="42192"/>
    <lineage>
        <taxon>Eukaryota</taxon>
        <taxon>Metazoa</taxon>
        <taxon>Spiralia</taxon>
        <taxon>Lophotrochozoa</taxon>
        <taxon>Mollusca</taxon>
        <taxon>Bivalvia</taxon>
        <taxon>Autobranchia</taxon>
        <taxon>Pteriomorphia</taxon>
        <taxon>Mytilida</taxon>
        <taxon>Mytiloidea</taxon>
        <taxon>Mytilidae</taxon>
        <taxon>Mytilinae</taxon>
        <taxon>Mytilus</taxon>
    </lineage>
</organism>
<keyword evidence="2" id="KW-1185">Reference proteome</keyword>
<evidence type="ECO:0000313" key="2">
    <source>
        <dbReference type="Proteomes" id="UP000507470"/>
    </source>
</evidence>
<evidence type="ECO:0000313" key="1">
    <source>
        <dbReference type="EMBL" id="CAC5422319.1"/>
    </source>
</evidence>
<reference evidence="1 2" key="1">
    <citation type="submission" date="2020-06" db="EMBL/GenBank/DDBJ databases">
        <authorList>
            <person name="Li R."/>
            <person name="Bekaert M."/>
        </authorList>
    </citation>
    <scope>NUCLEOTIDE SEQUENCE [LARGE SCALE GENOMIC DNA]</scope>
    <source>
        <strain evidence="2">wild</strain>
    </source>
</reference>